<dbReference type="InterPro" id="IPR027843">
    <property type="entry name" value="DUF4440"/>
</dbReference>
<proteinExistence type="predicted"/>
<dbReference type="EMBL" id="PFWL01000209">
    <property type="protein sequence ID" value="PJA55157.1"/>
    <property type="molecule type" value="Genomic_DNA"/>
</dbReference>
<name>A0A2M7XWN5_9BACT</name>
<protein>
    <recommendedName>
        <fullName evidence="1">DUF4440 domain-containing protein</fullName>
    </recommendedName>
</protein>
<feature type="domain" description="DUF4440" evidence="1">
    <location>
        <begin position="8"/>
        <end position="115"/>
    </location>
</feature>
<dbReference type="AlphaFoldDB" id="A0A2M7XWN5"/>
<dbReference type="Proteomes" id="UP000229647">
    <property type="component" value="Unassembled WGS sequence"/>
</dbReference>
<dbReference type="Pfam" id="PF14534">
    <property type="entry name" value="DUF4440"/>
    <property type="match status" value="1"/>
</dbReference>
<evidence type="ECO:0000259" key="1">
    <source>
        <dbReference type="Pfam" id="PF14534"/>
    </source>
</evidence>
<dbReference type="Gene3D" id="3.10.450.50">
    <property type="match status" value="1"/>
</dbReference>
<reference evidence="3" key="1">
    <citation type="submission" date="2017-09" db="EMBL/GenBank/DDBJ databases">
        <title>Depth-based differentiation of microbial function through sediment-hosted aquifers and enrichment of novel symbionts in the deep terrestrial subsurface.</title>
        <authorList>
            <person name="Probst A.J."/>
            <person name="Ladd B."/>
            <person name="Jarett J.K."/>
            <person name="Geller-Mcgrath D.E."/>
            <person name="Sieber C.M.K."/>
            <person name="Emerson J.B."/>
            <person name="Anantharaman K."/>
            <person name="Thomas B.C."/>
            <person name="Malmstrom R."/>
            <person name="Stieglmeier M."/>
            <person name="Klingl A."/>
            <person name="Woyke T."/>
            <person name="Ryan C.M."/>
            <person name="Banfield J.F."/>
        </authorList>
    </citation>
    <scope>NUCLEOTIDE SEQUENCE [LARGE SCALE GENOMIC DNA]</scope>
</reference>
<evidence type="ECO:0000313" key="3">
    <source>
        <dbReference type="Proteomes" id="UP000229647"/>
    </source>
</evidence>
<dbReference type="SUPFAM" id="SSF54427">
    <property type="entry name" value="NTF2-like"/>
    <property type="match status" value="1"/>
</dbReference>
<accession>A0A2M7XWN5</accession>
<dbReference type="InterPro" id="IPR032710">
    <property type="entry name" value="NTF2-like_dom_sf"/>
</dbReference>
<evidence type="ECO:0000313" key="2">
    <source>
        <dbReference type="EMBL" id="PJA55157.1"/>
    </source>
</evidence>
<sequence length="134" mass="16129">MEINKTLEKIVTDFFNAFDEKNTDKISQICLPKTEIVHHNGVVTNLEEMNQIIKNTKNWYPRERKLSEFKILIGNPFSIVCFKNYINFKLPNNKIVKEKYRETWIFKKDSLNNWKPIRIHYCSITQHKHSEEVK</sequence>
<comment type="caution">
    <text evidence="2">The sequence shown here is derived from an EMBL/GenBank/DDBJ whole genome shotgun (WGS) entry which is preliminary data.</text>
</comment>
<gene>
    <name evidence="2" type="ORF">CO165_05055</name>
</gene>
<organism evidence="2 3">
    <name type="scientific">Candidatus Roizmanbacteria bacterium CG_4_9_14_3_um_filter_33_18</name>
    <dbReference type="NCBI Taxonomy" id="1974841"/>
    <lineage>
        <taxon>Bacteria</taxon>
        <taxon>Candidatus Roizmaniibacteriota</taxon>
    </lineage>
</organism>